<gene>
    <name evidence="1" type="ORF">GCM10009858_19580</name>
</gene>
<comment type="caution">
    <text evidence="1">The sequence shown here is derived from an EMBL/GenBank/DDBJ whole genome shotgun (WGS) entry which is preliminary data.</text>
</comment>
<protein>
    <submittedName>
        <fullName evidence="1">2'-5' RNA ligase family protein</fullName>
    </submittedName>
</protein>
<name>A0ABP5YII2_9MICO</name>
<dbReference type="Gene3D" id="3.90.1140.10">
    <property type="entry name" value="Cyclic phosphodiesterase"/>
    <property type="match status" value="1"/>
</dbReference>
<dbReference type="EMBL" id="BAAARE010000007">
    <property type="protein sequence ID" value="GAA2481878.1"/>
    <property type="molecule type" value="Genomic_DNA"/>
</dbReference>
<dbReference type="InterPro" id="IPR009097">
    <property type="entry name" value="Cyclic_Pdiesterase"/>
</dbReference>
<reference evidence="2" key="1">
    <citation type="journal article" date="2019" name="Int. J. Syst. Evol. Microbiol.">
        <title>The Global Catalogue of Microorganisms (GCM) 10K type strain sequencing project: providing services to taxonomists for standard genome sequencing and annotation.</title>
        <authorList>
            <consortium name="The Broad Institute Genomics Platform"/>
            <consortium name="The Broad Institute Genome Sequencing Center for Infectious Disease"/>
            <person name="Wu L."/>
            <person name="Ma J."/>
        </authorList>
    </citation>
    <scope>NUCLEOTIDE SEQUENCE [LARGE SCALE GENOMIC DNA]</scope>
    <source>
        <strain evidence="2">JCM 16259</strain>
    </source>
</reference>
<evidence type="ECO:0000313" key="2">
    <source>
        <dbReference type="Proteomes" id="UP001500730"/>
    </source>
</evidence>
<organism evidence="1 2">
    <name type="scientific">Terrabacter carboxydivorans</name>
    <dbReference type="NCBI Taxonomy" id="619730"/>
    <lineage>
        <taxon>Bacteria</taxon>
        <taxon>Bacillati</taxon>
        <taxon>Actinomycetota</taxon>
        <taxon>Actinomycetes</taxon>
        <taxon>Micrococcales</taxon>
        <taxon>Intrasporangiaceae</taxon>
        <taxon>Terrabacter</taxon>
    </lineage>
</organism>
<dbReference type="GO" id="GO:0016874">
    <property type="term" value="F:ligase activity"/>
    <property type="evidence" value="ECO:0007669"/>
    <property type="project" value="UniProtKB-KW"/>
</dbReference>
<dbReference type="PANTHER" id="PTHR36039">
    <property type="match status" value="1"/>
</dbReference>
<keyword evidence="1" id="KW-0436">Ligase</keyword>
<dbReference type="SUPFAM" id="SSF55144">
    <property type="entry name" value="LigT-like"/>
    <property type="match status" value="1"/>
</dbReference>
<evidence type="ECO:0000313" key="1">
    <source>
        <dbReference type="EMBL" id="GAA2481878.1"/>
    </source>
</evidence>
<keyword evidence="2" id="KW-1185">Reference proteome</keyword>
<sequence>MPLHSVEGLLDADIDAQVRREWTALADAGLPSQAKHQGATNAPHVTLSVAGAVPDFVEARLVRALAPMAPVPVRLGPLVVMGSRRYVLARLLVPSAELLNLQATVATAMVGAPDVPEQVRPGRWVPHVTIARGLGSRQVSEALAVLGRARSLDGAVESVRRWDPDAGRAWSVGGLPTMGA</sequence>
<dbReference type="Proteomes" id="UP001500730">
    <property type="component" value="Unassembled WGS sequence"/>
</dbReference>
<dbReference type="PANTHER" id="PTHR36039:SF2">
    <property type="entry name" value="RNA LIGASE_CYCLIC NUCLEOTIDE PHOSPHODIESTERASE FAMILY PROTEIN"/>
    <property type="match status" value="1"/>
</dbReference>
<accession>A0ABP5YII2</accession>
<proteinExistence type="predicted"/>
<dbReference type="Pfam" id="PF13563">
    <property type="entry name" value="2_5_RNA_ligase2"/>
    <property type="match status" value="1"/>
</dbReference>
<dbReference type="RefSeq" id="WP_344254693.1">
    <property type="nucleotide sequence ID" value="NZ_BAAARE010000007.1"/>
</dbReference>